<protein>
    <submittedName>
        <fullName evidence="2">Uncharacterized protein</fullName>
    </submittedName>
</protein>
<accession>A0A179HFN4</accession>
<feature type="compositionally biased region" description="Low complexity" evidence="1">
    <location>
        <begin position="53"/>
        <end position="64"/>
    </location>
</feature>
<evidence type="ECO:0000313" key="3">
    <source>
        <dbReference type="Proteomes" id="UP000078340"/>
    </source>
</evidence>
<feature type="region of interest" description="Disordered" evidence="1">
    <location>
        <begin position="53"/>
        <end position="74"/>
    </location>
</feature>
<dbReference type="AlphaFoldDB" id="A0A179HFN4"/>
<dbReference type="Proteomes" id="UP000078340">
    <property type="component" value="Unassembled WGS sequence"/>
</dbReference>
<sequence length="133" mass="14573">MMMRRHTTPARARTVCEYPVPYHTALCHVTRTGEMKCAIRLLPFVCRPRERTTVTGGPAAAAGSMGDGDDGDGGRWTVKEAGWTGGRDGNMTVRNMGMAGRHWIGGVRWWMCIWHCRTSFSGSGTGAETKKLA</sequence>
<gene>
    <name evidence="2" type="ORF">VFPFJ_06846</name>
</gene>
<comment type="caution">
    <text evidence="2">The sequence shown here is derived from an EMBL/GenBank/DDBJ whole genome shotgun (WGS) entry which is preliminary data.</text>
</comment>
<evidence type="ECO:0000313" key="2">
    <source>
        <dbReference type="EMBL" id="OAQ88381.1"/>
    </source>
</evidence>
<evidence type="ECO:0000256" key="1">
    <source>
        <dbReference type="SAM" id="MobiDB-lite"/>
    </source>
</evidence>
<name>A0A179HFN4_PURLI</name>
<dbReference type="EMBL" id="LSBI01000006">
    <property type="protein sequence ID" value="OAQ88381.1"/>
    <property type="molecule type" value="Genomic_DNA"/>
</dbReference>
<organism evidence="2 3">
    <name type="scientific">Purpureocillium lilacinum</name>
    <name type="common">Paecilomyces lilacinus</name>
    <dbReference type="NCBI Taxonomy" id="33203"/>
    <lineage>
        <taxon>Eukaryota</taxon>
        <taxon>Fungi</taxon>
        <taxon>Dikarya</taxon>
        <taxon>Ascomycota</taxon>
        <taxon>Pezizomycotina</taxon>
        <taxon>Sordariomycetes</taxon>
        <taxon>Hypocreomycetidae</taxon>
        <taxon>Hypocreales</taxon>
        <taxon>Ophiocordycipitaceae</taxon>
        <taxon>Purpureocillium</taxon>
    </lineage>
</organism>
<proteinExistence type="predicted"/>
<reference evidence="2 3" key="1">
    <citation type="submission" date="2016-02" db="EMBL/GenBank/DDBJ databases">
        <title>Biosynthesis of antibiotic leucinostatins and their inhibition on Phytophthora in bio-control Purpureocillium lilacinum.</title>
        <authorList>
            <person name="Wang G."/>
            <person name="Liu Z."/>
            <person name="Lin R."/>
            <person name="Li E."/>
            <person name="Mao Z."/>
            <person name="Ling J."/>
            <person name="Yin W."/>
            <person name="Xie B."/>
        </authorList>
    </citation>
    <scope>NUCLEOTIDE SEQUENCE [LARGE SCALE GENOMIC DNA]</scope>
    <source>
        <strain evidence="2">PLFJ-1</strain>
    </source>
</reference>